<evidence type="ECO:0000313" key="2">
    <source>
        <dbReference type="Proteomes" id="UP000094329"/>
    </source>
</evidence>
<evidence type="ECO:0000313" key="1">
    <source>
        <dbReference type="EMBL" id="ODN42120.1"/>
    </source>
</evidence>
<comment type="caution">
    <text evidence="1">The sequence shown here is derived from an EMBL/GenBank/DDBJ whole genome shotgun (WGS) entry which is preliminary data.</text>
</comment>
<dbReference type="Proteomes" id="UP000094329">
    <property type="component" value="Unassembled WGS sequence"/>
</dbReference>
<name>A0ABX3A0X1_9GAMM</name>
<gene>
    <name evidence="1" type="ORF">BGC07_03115</name>
</gene>
<keyword evidence="2" id="KW-1185">Reference proteome</keyword>
<proteinExistence type="predicted"/>
<dbReference type="EMBL" id="MDTU01000001">
    <property type="protein sequence ID" value="ODN42120.1"/>
    <property type="molecule type" value="Genomic_DNA"/>
</dbReference>
<protein>
    <submittedName>
        <fullName evidence="1">Uncharacterized protein</fullName>
    </submittedName>
</protein>
<reference evidence="1 2" key="1">
    <citation type="submission" date="2016-08" db="EMBL/GenBank/DDBJ databases">
        <title>Draft genome sequence of Candidatus Piscirickettsia litoralis, from seawater.</title>
        <authorList>
            <person name="Wan X."/>
            <person name="Lee A.J."/>
            <person name="Hou S."/>
            <person name="Donachie S.P."/>
        </authorList>
    </citation>
    <scope>NUCLEOTIDE SEQUENCE [LARGE SCALE GENOMIC DNA]</scope>
    <source>
        <strain evidence="1 2">Y2</strain>
    </source>
</reference>
<dbReference type="RefSeq" id="WP_069311919.1">
    <property type="nucleotide sequence ID" value="NZ_MDTU01000001.1"/>
</dbReference>
<sequence length="77" mass="8698">MPEYVLIDNEKEGSIRNGDCGYNAYALGLMSYLCESSDKGFAKEIWARLGLSTDAKDQLNRIIDEKNGFMSLETRKL</sequence>
<organism evidence="1 2">
    <name type="scientific">Piscirickettsia litoralis</name>
    <dbReference type="NCBI Taxonomy" id="1891921"/>
    <lineage>
        <taxon>Bacteria</taxon>
        <taxon>Pseudomonadati</taxon>
        <taxon>Pseudomonadota</taxon>
        <taxon>Gammaproteobacteria</taxon>
        <taxon>Thiotrichales</taxon>
        <taxon>Piscirickettsiaceae</taxon>
        <taxon>Piscirickettsia</taxon>
    </lineage>
</organism>
<accession>A0ABX3A0X1</accession>